<dbReference type="AlphaFoldDB" id="A0A6A6B489"/>
<dbReference type="InterPro" id="IPR014764">
    <property type="entry name" value="DCN-prot"/>
</dbReference>
<keyword evidence="1" id="KW-0833">Ubl conjugation pathway</keyword>
<evidence type="ECO:0000259" key="3">
    <source>
        <dbReference type="PROSITE" id="PS51229"/>
    </source>
</evidence>
<protein>
    <recommendedName>
        <fullName evidence="2">Defective in cullin neddylation protein</fullName>
    </recommendedName>
</protein>
<dbReference type="Gene3D" id="1.10.8.10">
    <property type="entry name" value="DNA helicase RuvA subunit, C-terminal domain"/>
    <property type="match status" value="1"/>
</dbReference>
<dbReference type="OrthoDB" id="27198at2759"/>
<proteinExistence type="predicted"/>
<keyword evidence="6" id="KW-1185">Reference proteome</keyword>
<dbReference type="InterPro" id="IPR009060">
    <property type="entry name" value="UBA-like_sf"/>
</dbReference>
<evidence type="ECO:0000313" key="6">
    <source>
        <dbReference type="Proteomes" id="UP000799438"/>
    </source>
</evidence>
<dbReference type="Proteomes" id="UP000799438">
    <property type="component" value="Unassembled WGS sequence"/>
</dbReference>
<dbReference type="SUPFAM" id="SSF46934">
    <property type="entry name" value="UBA-like"/>
    <property type="match status" value="1"/>
</dbReference>
<dbReference type="GO" id="GO:0097602">
    <property type="term" value="F:cullin family protein binding"/>
    <property type="evidence" value="ECO:0007669"/>
    <property type="project" value="TreeGrafter"/>
</dbReference>
<dbReference type="GO" id="GO:0045116">
    <property type="term" value="P:protein neddylation"/>
    <property type="evidence" value="ECO:0007669"/>
    <property type="project" value="TreeGrafter"/>
</dbReference>
<dbReference type="InterPro" id="IPR005176">
    <property type="entry name" value="PONY_dom"/>
</dbReference>
<evidence type="ECO:0000313" key="5">
    <source>
        <dbReference type="EMBL" id="KAF2138646.1"/>
    </source>
</evidence>
<dbReference type="Gene3D" id="1.10.238.10">
    <property type="entry name" value="EF-hand"/>
    <property type="match status" value="1"/>
</dbReference>
<dbReference type="GO" id="GO:0000151">
    <property type="term" value="C:ubiquitin ligase complex"/>
    <property type="evidence" value="ECO:0007669"/>
    <property type="project" value="TreeGrafter"/>
</dbReference>
<dbReference type="EMBL" id="ML995502">
    <property type="protein sequence ID" value="KAF2137559.1"/>
    <property type="molecule type" value="Genomic_DNA"/>
</dbReference>
<feature type="domain" description="DCUN1" evidence="3">
    <location>
        <begin position="57"/>
        <end position="259"/>
    </location>
</feature>
<dbReference type="GO" id="GO:0031624">
    <property type="term" value="F:ubiquitin conjugating enzyme binding"/>
    <property type="evidence" value="ECO:0007669"/>
    <property type="project" value="TreeGrafter"/>
</dbReference>
<dbReference type="Pfam" id="PF03556">
    <property type="entry name" value="Cullin_binding"/>
    <property type="match status" value="1"/>
</dbReference>
<dbReference type="InterPro" id="IPR042460">
    <property type="entry name" value="DCN1-like_PONY"/>
</dbReference>
<accession>A0A6A6B489</accession>
<dbReference type="EMBL" id="ML995495">
    <property type="protein sequence ID" value="KAF2138646.1"/>
    <property type="molecule type" value="Genomic_DNA"/>
</dbReference>
<reference evidence="5" key="1">
    <citation type="journal article" date="2020" name="Stud. Mycol.">
        <title>101 Dothideomycetes genomes: a test case for predicting lifestyles and emergence of pathogens.</title>
        <authorList>
            <person name="Haridas S."/>
            <person name="Albert R."/>
            <person name="Binder M."/>
            <person name="Bloem J."/>
            <person name="Labutti K."/>
            <person name="Salamov A."/>
            <person name="Andreopoulos B."/>
            <person name="Baker S."/>
            <person name="Barry K."/>
            <person name="Bills G."/>
            <person name="Bluhm B."/>
            <person name="Cannon C."/>
            <person name="Castanera R."/>
            <person name="Culley D."/>
            <person name="Daum C."/>
            <person name="Ezra D."/>
            <person name="Gonzalez J."/>
            <person name="Henrissat B."/>
            <person name="Kuo A."/>
            <person name="Liang C."/>
            <person name="Lipzen A."/>
            <person name="Lutzoni F."/>
            <person name="Magnuson J."/>
            <person name="Mondo S."/>
            <person name="Nolan M."/>
            <person name="Ohm R."/>
            <person name="Pangilinan J."/>
            <person name="Park H.-J."/>
            <person name="Ramirez L."/>
            <person name="Alfaro M."/>
            <person name="Sun H."/>
            <person name="Tritt A."/>
            <person name="Yoshinaga Y."/>
            <person name="Zwiers L.-H."/>
            <person name="Turgeon B."/>
            <person name="Goodwin S."/>
            <person name="Spatafora J."/>
            <person name="Crous P."/>
            <person name="Grigoriev I."/>
        </authorList>
    </citation>
    <scope>NUCLEOTIDE SEQUENCE</scope>
    <source>
        <strain evidence="5">CBS 121167</strain>
    </source>
</reference>
<dbReference type="PANTHER" id="PTHR12281">
    <property type="entry name" value="RP42 RELATED"/>
    <property type="match status" value="1"/>
</dbReference>
<dbReference type="PROSITE" id="PS51229">
    <property type="entry name" value="DCUN1"/>
    <property type="match status" value="1"/>
</dbReference>
<name>A0A6A6B489_9PEZI</name>
<dbReference type="RefSeq" id="XP_033394359.1">
    <property type="nucleotide sequence ID" value="XM_033538355.1"/>
</dbReference>
<evidence type="ECO:0000313" key="4">
    <source>
        <dbReference type="EMBL" id="KAF2137559.1"/>
    </source>
</evidence>
<dbReference type="GO" id="GO:0032182">
    <property type="term" value="F:ubiquitin-like protein binding"/>
    <property type="evidence" value="ECO:0007669"/>
    <property type="project" value="TreeGrafter"/>
</dbReference>
<dbReference type="GeneID" id="54295851"/>
<organism evidence="5 6">
    <name type="scientific">Aplosporella prunicola CBS 121167</name>
    <dbReference type="NCBI Taxonomy" id="1176127"/>
    <lineage>
        <taxon>Eukaryota</taxon>
        <taxon>Fungi</taxon>
        <taxon>Dikarya</taxon>
        <taxon>Ascomycota</taxon>
        <taxon>Pezizomycotina</taxon>
        <taxon>Dothideomycetes</taxon>
        <taxon>Dothideomycetes incertae sedis</taxon>
        <taxon>Botryosphaeriales</taxon>
        <taxon>Aplosporellaceae</taxon>
        <taxon>Aplosporella</taxon>
    </lineage>
</organism>
<sequence>MPPAYTQSQKSAIQQVVNFTNCDRTTAARILKSANWNAEQAINGYFNSAASAAPTKPLEANLNKLFDKYLDNPAEKDTIGIEGTMQYLEALDVPLDDITSFAVLEVVQSPTMGEMTRKGFVEGWTARGVDTIDKQKAAIAQLRPALSDPSSRAPMKKVYKHTFILGRPQGQKAIPLDQAIEYWRLLFSPAGLNWASGSTPWLDWWIEFLESKWKRTVNKDMWDQLFNFAEQSLKDESLNFWSEDGAWPGVIDEFVEWVRTDKGRGKKEGGDEDMEDY</sequence>
<dbReference type="Gene3D" id="1.10.238.200">
    <property type="entry name" value="Cullin, PONY binding domain"/>
    <property type="match status" value="1"/>
</dbReference>
<dbReference type="PANTHER" id="PTHR12281:SF31">
    <property type="entry name" value="DCN1-LIKE PROTEIN 3"/>
    <property type="match status" value="1"/>
</dbReference>
<evidence type="ECO:0000256" key="1">
    <source>
        <dbReference type="ARBA" id="ARBA00022786"/>
    </source>
</evidence>
<dbReference type="CDD" id="cd14273">
    <property type="entry name" value="UBA_TAP-C_like"/>
    <property type="match status" value="1"/>
</dbReference>
<dbReference type="Pfam" id="PF14555">
    <property type="entry name" value="UBA_4"/>
    <property type="match status" value="1"/>
</dbReference>
<gene>
    <name evidence="5" type="ORF">K452DRAFT_255380</name>
    <name evidence="4" type="ORF">K452DRAFT_257685</name>
</gene>
<comment type="function">
    <text evidence="2">Neddylation of cullins play an essential role in the regulation of SCF-type complexes activity.</text>
</comment>
<evidence type="ECO:0000256" key="2">
    <source>
        <dbReference type="RuleBase" id="RU410713"/>
    </source>
</evidence>